<feature type="transmembrane region" description="Helical" evidence="7">
    <location>
        <begin position="161"/>
        <end position="183"/>
    </location>
</feature>
<dbReference type="Proteomes" id="UP000694300">
    <property type="component" value="Unassembled WGS sequence"/>
</dbReference>
<dbReference type="InterPro" id="IPR032816">
    <property type="entry name" value="VTT_dom"/>
</dbReference>
<dbReference type="InterPro" id="IPR015414">
    <property type="entry name" value="TMEM64"/>
</dbReference>
<evidence type="ECO:0000256" key="6">
    <source>
        <dbReference type="ARBA" id="ARBA00023136"/>
    </source>
</evidence>
<reference evidence="9 10" key="1">
    <citation type="submission" date="2020-11" db="EMBL/GenBank/DDBJ databases">
        <title>Pseudonocardia abyssalis sp. nov. and Pseudonocardia oceani sp. nov., description and phylogenomic analysis of two novel actinomycetes isolated from the deep Southern Ocean.</title>
        <authorList>
            <person name="Parra J."/>
        </authorList>
    </citation>
    <scope>NUCLEOTIDE SEQUENCE [LARGE SCALE GENOMIC DNA]</scope>
    <source>
        <strain evidence="10">KRD185</strain>
    </source>
</reference>
<evidence type="ECO:0000256" key="3">
    <source>
        <dbReference type="ARBA" id="ARBA00022475"/>
    </source>
</evidence>
<evidence type="ECO:0000313" key="10">
    <source>
        <dbReference type="Proteomes" id="UP000694300"/>
    </source>
</evidence>
<accession>A0ABS6UJI9</accession>
<comment type="similarity">
    <text evidence="2 7">Belongs to the TVP38/TMEM64 family.</text>
</comment>
<protein>
    <recommendedName>
        <fullName evidence="7">TVP38/TMEM64 family membrane protein</fullName>
    </recommendedName>
</protein>
<sequence>MVGGDAVRTWWRPALLVALVLAAVAVAITVGVPPLPEIRAAVAGAGWAGPVLFALIYAGLSLTPVPATVLSIAAGVLFGWGVGVPVVMAGAFTGAAVGFLLARHLGRGALDGVGGDRLARLDALLRSRGLLAVLVVRMLPILPFAVINMACGLSALRTRDYLVGSFLGMLPAVTAFVGIGAYGSEPGSLPFLVSAGGLAVLVVGGAVLARRRRVLR</sequence>
<feature type="transmembrane region" description="Helical" evidence="7">
    <location>
        <begin position="130"/>
        <end position="149"/>
    </location>
</feature>
<keyword evidence="4 7" id="KW-0812">Transmembrane</keyword>
<comment type="subcellular location">
    <subcellularLocation>
        <location evidence="1 7">Cell membrane</location>
        <topology evidence="1 7">Multi-pass membrane protein</topology>
    </subcellularLocation>
</comment>
<feature type="domain" description="VTT" evidence="8">
    <location>
        <begin position="65"/>
        <end position="181"/>
    </location>
</feature>
<feature type="transmembrane region" description="Helical" evidence="7">
    <location>
        <begin position="189"/>
        <end position="209"/>
    </location>
</feature>
<dbReference type="EMBL" id="JADQDF010000001">
    <property type="protein sequence ID" value="MBW0132413.1"/>
    <property type="molecule type" value="Genomic_DNA"/>
</dbReference>
<evidence type="ECO:0000256" key="5">
    <source>
        <dbReference type="ARBA" id="ARBA00022989"/>
    </source>
</evidence>
<dbReference type="RefSeq" id="WP_218596390.1">
    <property type="nucleotide sequence ID" value="NZ_JADQDE010000356.1"/>
</dbReference>
<evidence type="ECO:0000256" key="7">
    <source>
        <dbReference type="RuleBase" id="RU366058"/>
    </source>
</evidence>
<dbReference type="PANTHER" id="PTHR12677">
    <property type="entry name" value="GOLGI APPARATUS MEMBRANE PROTEIN TVP38-RELATED"/>
    <property type="match status" value="1"/>
</dbReference>
<proteinExistence type="inferred from homology"/>
<keyword evidence="10" id="KW-1185">Reference proteome</keyword>
<dbReference type="PANTHER" id="PTHR12677:SF59">
    <property type="entry name" value="GOLGI APPARATUS MEMBRANE PROTEIN TVP38-RELATED"/>
    <property type="match status" value="1"/>
</dbReference>
<evidence type="ECO:0000256" key="2">
    <source>
        <dbReference type="ARBA" id="ARBA00008640"/>
    </source>
</evidence>
<evidence type="ECO:0000256" key="4">
    <source>
        <dbReference type="ARBA" id="ARBA00022692"/>
    </source>
</evidence>
<keyword evidence="5 7" id="KW-1133">Transmembrane helix</keyword>
<organism evidence="9 10">
    <name type="scientific">Pseudonocardia oceani</name>
    <dbReference type="NCBI Taxonomy" id="2792013"/>
    <lineage>
        <taxon>Bacteria</taxon>
        <taxon>Bacillati</taxon>
        <taxon>Actinomycetota</taxon>
        <taxon>Actinomycetes</taxon>
        <taxon>Pseudonocardiales</taxon>
        <taxon>Pseudonocardiaceae</taxon>
        <taxon>Pseudonocardia</taxon>
    </lineage>
</organism>
<feature type="transmembrane region" description="Helical" evidence="7">
    <location>
        <begin position="12"/>
        <end position="32"/>
    </location>
</feature>
<dbReference type="Pfam" id="PF09335">
    <property type="entry name" value="VTT_dom"/>
    <property type="match status" value="1"/>
</dbReference>
<evidence type="ECO:0000313" key="9">
    <source>
        <dbReference type="EMBL" id="MBW0132413.1"/>
    </source>
</evidence>
<name>A0ABS6UJI9_9PSEU</name>
<gene>
    <name evidence="9" type="ORF">I4I82_32735</name>
</gene>
<feature type="transmembrane region" description="Helical" evidence="7">
    <location>
        <begin position="72"/>
        <end position="101"/>
    </location>
</feature>
<keyword evidence="3 7" id="KW-1003">Cell membrane</keyword>
<keyword evidence="6 7" id="KW-0472">Membrane</keyword>
<feature type="transmembrane region" description="Helical" evidence="7">
    <location>
        <begin position="38"/>
        <end position="60"/>
    </location>
</feature>
<evidence type="ECO:0000259" key="8">
    <source>
        <dbReference type="Pfam" id="PF09335"/>
    </source>
</evidence>
<comment type="caution">
    <text evidence="9">The sequence shown here is derived from an EMBL/GenBank/DDBJ whole genome shotgun (WGS) entry which is preliminary data.</text>
</comment>
<evidence type="ECO:0000256" key="1">
    <source>
        <dbReference type="ARBA" id="ARBA00004651"/>
    </source>
</evidence>